<organism evidence="1">
    <name type="scientific">Anguilla anguilla</name>
    <name type="common">European freshwater eel</name>
    <name type="synonym">Muraena anguilla</name>
    <dbReference type="NCBI Taxonomy" id="7936"/>
    <lineage>
        <taxon>Eukaryota</taxon>
        <taxon>Metazoa</taxon>
        <taxon>Chordata</taxon>
        <taxon>Craniata</taxon>
        <taxon>Vertebrata</taxon>
        <taxon>Euteleostomi</taxon>
        <taxon>Actinopterygii</taxon>
        <taxon>Neopterygii</taxon>
        <taxon>Teleostei</taxon>
        <taxon>Anguilliformes</taxon>
        <taxon>Anguillidae</taxon>
        <taxon>Anguilla</taxon>
    </lineage>
</organism>
<name>A0A0E9XQS7_ANGAN</name>
<dbReference type="EMBL" id="GBXM01003593">
    <property type="protein sequence ID" value="JAI04985.1"/>
    <property type="molecule type" value="Transcribed_RNA"/>
</dbReference>
<reference evidence="1" key="2">
    <citation type="journal article" date="2015" name="Fish Shellfish Immunol.">
        <title>Early steps in the European eel (Anguilla anguilla)-Vibrio vulnificus interaction in the gills: Role of the RtxA13 toxin.</title>
        <authorList>
            <person name="Callol A."/>
            <person name="Pajuelo D."/>
            <person name="Ebbesson L."/>
            <person name="Teles M."/>
            <person name="MacKenzie S."/>
            <person name="Amaro C."/>
        </authorList>
    </citation>
    <scope>NUCLEOTIDE SEQUENCE</scope>
</reference>
<evidence type="ECO:0000313" key="1">
    <source>
        <dbReference type="EMBL" id="JAI04985.1"/>
    </source>
</evidence>
<dbReference type="AlphaFoldDB" id="A0A0E9XQS7"/>
<accession>A0A0E9XQS7</accession>
<proteinExistence type="predicted"/>
<protein>
    <submittedName>
        <fullName evidence="1">Uncharacterized protein</fullName>
    </submittedName>
</protein>
<reference evidence="1" key="1">
    <citation type="submission" date="2014-11" db="EMBL/GenBank/DDBJ databases">
        <authorList>
            <person name="Amaro Gonzalez C."/>
        </authorList>
    </citation>
    <scope>NUCLEOTIDE SEQUENCE</scope>
</reference>
<sequence length="52" mass="5679">MRLFGYGKHINENTSITPGILCVPSCTLTVSIRMCASLVAVQDNTRPLNRVS</sequence>